<dbReference type="Pfam" id="PF02350">
    <property type="entry name" value="Epimerase_2"/>
    <property type="match status" value="1"/>
</dbReference>
<keyword evidence="1" id="KW-0413">Isomerase</keyword>
<dbReference type="EMBL" id="JAUSTR010000004">
    <property type="protein sequence ID" value="MDQ0162500.1"/>
    <property type="molecule type" value="Genomic_DNA"/>
</dbReference>
<dbReference type="CDD" id="cd03786">
    <property type="entry name" value="GTB_UDP-GlcNAc_2-Epimerase"/>
    <property type="match status" value="1"/>
</dbReference>
<feature type="domain" description="UDP-N-acetylglucosamine 2-epimerase" evidence="2">
    <location>
        <begin position="22"/>
        <end position="353"/>
    </location>
</feature>
<protein>
    <submittedName>
        <fullName evidence="3">UDP-N-acetylglucosamine 2-epimerase</fullName>
    </submittedName>
</protein>
<evidence type="ECO:0000256" key="1">
    <source>
        <dbReference type="RuleBase" id="RU003513"/>
    </source>
</evidence>
<reference evidence="3 4" key="1">
    <citation type="submission" date="2023-07" db="EMBL/GenBank/DDBJ databases">
        <title>Genomic Encyclopedia of Type Strains, Phase IV (KMG-IV): sequencing the most valuable type-strain genomes for metagenomic binning, comparative biology and taxonomic classification.</title>
        <authorList>
            <person name="Goeker M."/>
        </authorList>
    </citation>
    <scope>NUCLEOTIDE SEQUENCE [LARGE SCALE GENOMIC DNA]</scope>
    <source>
        <strain evidence="3 4">DSM 19092</strain>
    </source>
</reference>
<evidence type="ECO:0000313" key="3">
    <source>
        <dbReference type="EMBL" id="MDQ0162500.1"/>
    </source>
</evidence>
<dbReference type="PANTHER" id="PTHR43174">
    <property type="entry name" value="UDP-N-ACETYLGLUCOSAMINE 2-EPIMERASE"/>
    <property type="match status" value="1"/>
</dbReference>
<dbReference type="InterPro" id="IPR029767">
    <property type="entry name" value="WecB-like"/>
</dbReference>
<dbReference type="SUPFAM" id="SSF53756">
    <property type="entry name" value="UDP-Glycosyltransferase/glycogen phosphorylase"/>
    <property type="match status" value="1"/>
</dbReference>
<gene>
    <name evidence="3" type="ORF">J2S06_001577</name>
</gene>
<keyword evidence="4" id="KW-1185">Reference proteome</keyword>
<dbReference type="Proteomes" id="UP001225646">
    <property type="component" value="Unassembled WGS sequence"/>
</dbReference>
<sequence>MKILTVVGARPQFIKASMISLQIKKNSNMKEIMVHTGQHYDDNMSNIFFHQLKLPKPDYNLAVGSDTHSKQTAKMLSKLEDILLLEKPDIVFVYGDTNSTLAGSLAAAKLHYPIAHVESGLRSYNKKMPEEINRVITDHLSTWLFCPSQTAVENLRLEGITKGVYLTGDIMVDAIIHFRSFAKKYSNILTKLNLSPKEYYLVTIHRAENTDDPKRLAAIIEALRQLDRKVVFPLHPRTKNRIKQWDLTDLLSHPNILTTEPINYFDMLIIENEAKVILTDSGGIQKEAYLLQVPCITIRDETEWVETVQSGWNQLTSANTQNILNTLFNMKIPKEYPHLFGDGHTKEKIIDILTNRKR</sequence>
<accession>A0ABT9VNQ5</accession>
<dbReference type="PANTHER" id="PTHR43174:SF1">
    <property type="entry name" value="UDP-N-ACETYLGLUCOSAMINE 2-EPIMERASE"/>
    <property type="match status" value="1"/>
</dbReference>
<evidence type="ECO:0000313" key="4">
    <source>
        <dbReference type="Proteomes" id="UP001225646"/>
    </source>
</evidence>
<dbReference type="Gene3D" id="3.40.50.2000">
    <property type="entry name" value="Glycogen Phosphorylase B"/>
    <property type="match status" value="2"/>
</dbReference>
<proteinExistence type="inferred from homology"/>
<name>A0ABT9VNQ5_9BACI</name>
<dbReference type="RefSeq" id="WP_419151911.1">
    <property type="nucleotide sequence ID" value="NZ_JAUSTR010000004.1"/>
</dbReference>
<evidence type="ECO:0000259" key="2">
    <source>
        <dbReference type="Pfam" id="PF02350"/>
    </source>
</evidence>
<dbReference type="NCBIfam" id="TIGR00236">
    <property type="entry name" value="wecB"/>
    <property type="match status" value="1"/>
</dbReference>
<comment type="caution">
    <text evidence="3">The sequence shown here is derived from an EMBL/GenBank/DDBJ whole genome shotgun (WGS) entry which is preliminary data.</text>
</comment>
<dbReference type="InterPro" id="IPR003331">
    <property type="entry name" value="UDP_GlcNAc_Epimerase_2_dom"/>
</dbReference>
<organism evidence="3 4">
    <name type="scientific">Aeribacillus alveayuensis</name>
    <dbReference type="NCBI Taxonomy" id="279215"/>
    <lineage>
        <taxon>Bacteria</taxon>
        <taxon>Bacillati</taxon>
        <taxon>Bacillota</taxon>
        <taxon>Bacilli</taxon>
        <taxon>Bacillales</taxon>
        <taxon>Bacillaceae</taxon>
        <taxon>Aeribacillus</taxon>
    </lineage>
</organism>
<comment type="similarity">
    <text evidence="1">Belongs to the UDP-N-acetylglucosamine 2-epimerase family.</text>
</comment>